<keyword evidence="2 5" id="KW-0812">Transmembrane</keyword>
<evidence type="ECO:0000313" key="7">
    <source>
        <dbReference type="EMBL" id="MDO7868737.1"/>
    </source>
</evidence>
<evidence type="ECO:0000256" key="2">
    <source>
        <dbReference type="ARBA" id="ARBA00022692"/>
    </source>
</evidence>
<evidence type="ECO:0000256" key="4">
    <source>
        <dbReference type="ARBA" id="ARBA00023136"/>
    </source>
</evidence>
<organism evidence="7 8">
    <name type="scientific">Nocardioides jiangxiensis</name>
    <dbReference type="NCBI Taxonomy" id="3064524"/>
    <lineage>
        <taxon>Bacteria</taxon>
        <taxon>Bacillati</taxon>
        <taxon>Actinomycetota</taxon>
        <taxon>Actinomycetes</taxon>
        <taxon>Propionibacteriales</taxon>
        <taxon>Nocardioidaceae</taxon>
        <taxon>Nocardioides</taxon>
    </lineage>
</organism>
<keyword evidence="3 5" id="KW-1133">Transmembrane helix</keyword>
<evidence type="ECO:0000256" key="5">
    <source>
        <dbReference type="SAM" id="Phobius"/>
    </source>
</evidence>
<gene>
    <name evidence="7" type="ORF">Q5722_10195</name>
</gene>
<evidence type="ECO:0000256" key="1">
    <source>
        <dbReference type="ARBA" id="ARBA00004141"/>
    </source>
</evidence>
<proteinExistence type="predicted"/>
<dbReference type="RefSeq" id="WP_305028096.1">
    <property type="nucleotide sequence ID" value="NZ_JAUQTA010000001.1"/>
</dbReference>
<accession>A0ABT9B1K7</accession>
<comment type="caution">
    <text evidence="7">The sequence shown here is derived from an EMBL/GenBank/DDBJ whole genome shotgun (WGS) entry which is preliminary data.</text>
</comment>
<reference evidence="7 8" key="1">
    <citation type="submission" date="2023-07" db="EMBL/GenBank/DDBJ databases">
        <title>Nocardioides sp. nov WY-20 isolated from soil.</title>
        <authorList>
            <person name="Liu B."/>
            <person name="Wan Y."/>
        </authorList>
    </citation>
    <scope>NUCLEOTIDE SEQUENCE [LARGE SCALE GENOMIC DNA]</scope>
    <source>
        <strain evidence="7 8">WY-20</strain>
    </source>
</reference>
<name>A0ABT9B1K7_9ACTN</name>
<keyword evidence="4 5" id="KW-0472">Membrane</keyword>
<dbReference type="Pfam" id="PF13515">
    <property type="entry name" value="FUSC_2"/>
    <property type="match status" value="1"/>
</dbReference>
<evidence type="ECO:0000313" key="8">
    <source>
        <dbReference type="Proteomes" id="UP001233314"/>
    </source>
</evidence>
<evidence type="ECO:0000256" key="3">
    <source>
        <dbReference type="ARBA" id="ARBA00022989"/>
    </source>
</evidence>
<keyword evidence="8" id="KW-1185">Reference proteome</keyword>
<dbReference type="InterPro" id="IPR049453">
    <property type="entry name" value="Memb_transporter_dom"/>
</dbReference>
<feature type="transmembrane region" description="Helical" evidence="5">
    <location>
        <begin position="51"/>
        <end position="69"/>
    </location>
</feature>
<sequence>MELPPLDLVRTRGRTSVAARIRRLQSKAWHIGQCAVAAALAWFVAADVLGHHVPFFAPVAAVVALGTSYGQRLRRVAEIAVGVALGVFIGDMFVLAVGSGGWQIGLVVGFAMIAAMLLDGGQLIVTQSAVQAIIVVALASQTGTGQPIDRWIDALVGGGFALLAAAVVPGAPLRRPGEQAAVVVRKIAALLRAAADVMVHGEVEPAMALLADARTTDRLVRELRAFADEAVAITVSPLQHHHRDRMKQMVVLAEPVDKALRTTRVLVRRTAVAAYHRAPVPPQYAEVCRELADAADLVAQALAGGGESTAAREALLQVGHRTAALGRSHALSVEVVLAMLRGLTADLLELTGMSPLEATDALPLPSRVWLDTEDRPEPG</sequence>
<feature type="transmembrane region" description="Helical" evidence="5">
    <location>
        <begin position="76"/>
        <end position="95"/>
    </location>
</feature>
<protein>
    <submittedName>
        <fullName evidence="7">FUSC family protein</fullName>
    </submittedName>
</protein>
<dbReference type="Proteomes" id="UP001233314">
    <property type="component" value="Unassembled WGS sequence"/>
</dbReference>
<dbReference type="EMBL" id="JAUQTA010000001">
    <property type="protein sequence ID" value="MDO7868737.1"/>
    <property type="molecule type" value="Genomic_DNA"/>
</dbReference>
<feature type="domain" description="Integral membrane bound transporter" evidence="6">
    <location>
        <begin position="41"/>
        <end position="163"/>
    </location>
</feature>
<comment type="subcellular location">
    <subcellularLocation>
        <location evidence="1">Membrane</location>
        <topology evidence="1">Multi-pass membrane protein</topology>
    </subcellularLocation>
</comment>
<evidence type="ECO:0000259" key="6">
    <source>
        <dbReference type="Pfam" id="PF13515"/>
    </source>
</evidence>